<dbReference type="EMBL" id="JBHSBL010000020">
    <property type="protein sequence ID" value="MFC4069564.1"/>
    <property type="molecule type" value="Genomic_DNA"/>
</dbReference>
<gene>
    <name evidence="1" type="ORF">ACFO0C_31960</name>
</gene>
<evidence type="ECO:0008006" key="3">
    <source>
        <dbReference type="Google" id="ProtNLM"/>
    </source>
</evidence>
<keyword evidence="2" id="KW-1185">Reference proteome</keyword>
<dbReference type="InterPro" id="IPR036894">
    <property type="entry name" value="YbaB-like_sf"/>
</dbReference>
<name>A0ABV8J3G2_9ACTN</name>
<comment type="caution">
    <text evidence="1">The sequence shown here is derived from an EMBL/GenBank/DDBJ whole genome shotgun (WGS) entry which is preliminary data.</text>
</comment>
<protein>
    <recommendedName>
        <fullName evidence="3">YbaB/EbfC DNA-binding family protein</fullName>
    </recommendedName>
</protein>
<dbReference type="Gene3D" id="3.30.1310.10">
    <property type="entry name" value="Nucleoid-associated protein YbaB-like domain"/>
    <property type="match status" value="1"/>
</dbReference>
<reference evidence="2" key="1">
    <citation type="journal article" date="2019" name="Int. J. Syst. Evol. Microbiol.">
        <title>The Global Catalogue of Microorganisms (GCM) 10K type strain sequencing project: providing services to taxonomists for standard genome sequencing and annotation.</title>
        <authorList>
            <consortium name="The Broad Institute Genomics Platform"/>
            <consortium name="The Broad Institute Genome Sequencing Center for Infectious Disease"/>
            <person name="Wu L."/>
            <person name="Ma J."/>
        </authorList>
    </citation>
    <scope>NUCLEOTIDE SEQUENCE [LARGE SCALE GENOMIC DNA]</scope>
    <source>
        <strain evidence="2">TBRC 5832</strain>
    </source>
</reference>
<proteinExistence type="predicted"/>
<evidence type="ECO:0000313" key="2">
    <source>
        <dbReference type="Proteomes" id="UP001595867"/>
    </source>
</evidence>
<dbReference type="RefSeq" id="WP_378070440.1">
    <property type="nucleotide sequence ID" value="NZ_JBHSBL010000020.1"/>
</dbReference>
<evidence type="ECO:0000313" key="1">
    <source>
        <dbReference type="EMBL" id="MFC4069564.1"/>
    </source>
</evidence>
<organism evidence="1 2">
    <name type="scientific">Actinoplanes subglobosus</name>
    <dbReference type="NCBI Taxonomy" id="1547892"/>
    <lineage>
        <taxon>Bacteria</taxon>
        <taxon>Bacillati</taxon>
        <taxon>Actinomycetota</taxon>
        <taxon>Actinomycetes</taxon>
        <taxon>Micromonosporales</taxon>
        <taxon>Micromonosporaceae</taxon>
        <taxon>Actinoplanes</taxon>
    </lineage>
</organism>
<accession>A0ABV8J3G2</accession>
<sequence>MNSDVRPEGLQLLHQRANRLRRLAGELTAAIPQESEGSDSTGRVSVFIGPAGLPVEIRVHEGWERRLGPEELGAAVMDAYADAVRRAMHAWAGRLDDARWWRRQRDAEEKPDVSSAPLPPLSMDGRVRANVQFSEPVLQALHAAGRIVGEPTASAEASDDGGNAIIRLGAGGLTGCEISPDWARNREGATISAALARALMNASRQAAEVRRELHPGLDMGLSDALATLSALSDHSPNRGDQR</sequence>
<dbReference type="Proteomes" id="UP001595867">
    <property type="component" value="Unassembled WGS sequence"/>
</dbReference>